<evidence type="ECO:0000313" key="6">
    <source>
        <dbReference type="Proteomes" id="UP000052978"/>
    </source>
</evidence>
<reference evidence="5 6" key="1">
    <citation type="journal article" date="2013" name="Nat. Commun.">
        <title>Genome analysis reveals insights into physiology and longevity of the Brandt's bat Myotis brandtii.</title>
        <authorList>
            <person name="Seim I."/>
            <person name="Fang X."/>
            <person name="Xiong Z."/>
            <person name="Lobanov A.V."/>
            <person name="Huang Z."/>
            <person name="Ma S."/>
            <person name="Feng Y."/>
            <person name="Turanov A.A."/>
            <person name="Zhu Y."/>
            <person name="Lenz T.L."/>
            <person name="Gerashchenko M.V."/>
            <person name="Fan D."/>
            <person name="Hee Yim S."/>
            <person name="Yao X."/>
            <person name="Jordan D."/>
            <person name="Xiong Y."/>
            <person name="Ma Y."/>
            <person name="Lyapunov A.N."/>
            <person name="Chen G."/>
            <person name="Kulakova O.I."/>
            <person name="Sun Y."/>
            <person name="Lee S.G."/>
            <person name="Bronson R.T."/>
            <person name="Moskalev A.A."/>
            <person name="Sunyaev S.R."/>
            <person name="Zhang G."/>
            <person name="Krogh A."/>
            <person name="Wang J."/>
            <person name="Gladyshev V.N."/>
        </authorList>
    </citation>
    <scope>NUCLEOTIDE SEQUENCE [LARGE SCALE GENOMIC DNA]</scope>
</reference>
<dbReference type="EMBL" id="KE285066">
    <property type="protein sequence ID" value="EPQ20642.1"/>
    <property type="molecule type" value="Genomic_DNA"/>
</dbReference>
<dbReference type="AlphaFoldDB" id="S7QGR6"/>
<gene>
    <name evidence="5" type="ORF">D623_10000264</name>
</gene>
<dbReference type="PANTHER" id="PTHR14514">
    <property type="entry name" value="PKA ANCHORING PROTEIN"/>
    <property type="match status" value="1"/>
</dbReference>
<evidence type="ECO:0000256" key="4">
    <source>
        <dbReference type="ARBA" id="ARBA00023136"/>
    </source>
</evidence>
<protein>
    <submittedName>
        <fullName evidence="5">Nesprin-1</fullName>
    </submittedName>
</protein>
<evidence type="ECO:0000256" key="3">
    <source>
        <dbReference type="ARBA" id="ARBA00022737"/>
    </source>
</evidence>
<sequence>MLVEIEQKVVALSELSVHNDNLLLEGKAHTKDEAEQLAVKLRTLKGSLLELQRALHDKQLNIQVRLQPR</sequence>
<name>S7QGR6_MYOBR</name>
<accession>S7QGR6</accession>
<keyword evidence="2" id="KW-0597">Phosphoprotein</keyword>
<evidence type="ECO:0000313" key="5">
    <source>
        <dbReference type="EMBL" id="EPQ20642.1"/>
    </source>
</evidence>
<dbReference type="PANTHER" id="PTHR14514:SF3">
    <property type="entry name" value="NESPRIN-1"/>
    <property type="match status" value="1"/>
</dbReference>
<evidence type="ECO:0000256" key="1">
    <source>
        <dbReference type="ARBA" id="ARBA00004308"/>
    </source>
</evidence>
<organism evidence="5 6">
    <name type="scientific">Myotis brandtii</name>
    <name type="common">Brandt's bat</name>
    <dbReference type="NCBI Taxonomy" id="109478"/>
    <lineage>
        <taxon>Eukaryota</taxon>
        <taxon>Metazoa</taxon>
        <taxon>Chordata</taxon>
        <taxon>Craniata</taxon>
        <taxon>Vertebrata</taxon>
        <taxon>Euteleostomi</taxon>
        <taxon>Mammalia</taxon>
        <taxon>Eutheria</taxon>
        <taxon>Laurasiatheria</taxon>
        <taxon>Chiroptera</taxon>
        <taxon>Yangochiroptera</taxon>
        <taxon>Vespertilionidae</taxon>
        <taxon>Myotis</taxon>
    </lineage>
</organism>
<proteinExistence type="predicted"/>
<dbReference type="Proteomes" id="UP000052978">
    <property type="component" value="Unassembled WGS sequence"/>
</dbReference>
<keyword evidence="4" id="KW-0472">Membrane</keyword>
<keyword evidence="3" id="KW-0677">Repeat</keyword>
<comment type="subcellular location">
    <subcellularLocation>
        <location evidence="1">Endomembrane system</location>
    </subcellularLocation>
</comment>
<evidence type="ECO:0000256" key="2">
    <source>
        <dbReference type="ARBA" id="ARBA00022553"/>
    </source>
</evidence>
<keyword evidence="6" id="KW-1185">Reference proteome</keyword>